<dbReference type="Proteomes" id="UP000199112">
    <property type="component" value="Unassembled WGS sequence"/>
</dbReference>
<dbReference type="RefSeq" id="WP_090504730.1">
    <property type="nucleotide sequence ID" value="NZ_FNWL01000001.1"/>
</dbReference>
<dbReference type="OrthoDB" id="333539at2157"/>
<evidence type="ECO:0000313" key="2">
    <source>
        <dbReference type="Proteomes" id="UP000199112"/>
    </source>
</evidence>
<dbReference type="AlphaFoldDB" id="A0A1H6FNV7"/>
<reference evidence="2" key="1">
    <citation type="submission" date="2016-10" db="EMBL/GenBank/DDBJ databases">
        <authorList>
            <person name="Varghese N."/>
            <person name="Submissions S."/>
        </authorList>
    </citation>
    <scope>NUCLEOTIDE SEQUENCE [LARGE SCALE GENOMIC DNA]</scope>
    <source>
        <strain evidence="2">CGMCC 1.8981</strain>
    </source>
</reference>
<gene>
    <name evidence="1" type="ORF">SAMN04487967_0529</name>
</gene>
<proteinExistence type="predicted"/>
<keyword evidence="2" id="KW-1185">Reference proteome</keyword>
<dbReference type="InterPro" id="IPR009003">
    <property type="entry name" value="Peptidase_S1_PA"/>
</dbReference>
<dbReference type="SUPFAM" id="SSF50494">
    <property type="entry name" value="Trypsin-like serine proteases"/>
    <property type="match status" value="1"/>
</dbReference>
<dbReference type="EMBL" id="FNWL01000001">
    <property type="protein sequence ID" value="SEH11818.1"/>
    <property type="molecule type" value="Genomic_DNA"/>
</dbReference>
<organism evidence="1 2">
    <name type="scientific">Natronorubrum sediminis</name>
    <dbReference type="NCBI Taxonomy" id="640943"/>
    <lineage>
        <taxon>Archaea</taxon>
        <taxon>Methanobacteriati</taxon>
        <taxon>Methanobacteriota</taxon>
        <taxon>Stenosarchaea group</taxon>
        <taxon>Halobacteria</taxon>
        <taxon>Halobacteriales</taxon>
        <taxon>Natrialbaceae</taxon>
        <taxon>Natronorubrum</taxon>
    </lineage>
</organism>
<protein>
    <submittedName>
        <fullName evidence="1">Uncharacterized protein</fullName>
    </submittedName>
</protein>
<evidence type="ECO:0000313" key="1">
    <source>
        <dbReference type="EMBL" id="SEH11818.1"/>
    </source>
</evidence>
<accession>A0A1H6FNV7</accession>
<name>A0A1H6FNV7_9EURY</name>
<sequence>MDHPHTENLVHRLTTIRDHLEAGMDRREFVRTLVTGGYAIGLAGFLGVDDFLSAGDDEVPIVTALVREDPDDPWSLEERTQYVPAEWYASVEKAIELNELLARTAFTGYLGSAVVPNSYERGTAAVSVGLSSDLESIREAIDGLFNGVSLDLESIVDIEDIQDRPDDIEPRVIDSISNPDIPSGIACETAESIATLAPVMYDPETEQEFFVTAEHAFNGGAEPDSDRLSLPTENDDSVELGTVEHAHPTEDIAAIVPDNRVRPSNVIDAQSPVRVRGQLTRMGLADLIARDEDLEKVGAVTGHTSGAIQGFDAVTCFTDNFCRYGQIRWGGEMDLTDGDSGSVSYYHDPDGEDEDVLVAGFNNARTWWPGQSYVWGIGAYTLNETYGYHF</sequence>